<evidence type="ECO:0000313" key="1">
    <source>
        <dbReference type="EMBL" id="MPN23286.1"/>
    </source>
</evidence>
<dbReference type="AlphaFoldDB" id="A0A645GAY6"/>
<comment type="caution">
    <text evidence="1">The sequence shown here is derived from an EMBL/GenBank/DDBJ whole genome shotgun (WGS) entry which is preliminary data.</text>
</comment>
<sequence length="71" mass="8404">MTDVIGRHTHSFVADRHGRILLVSLDGYIHLQYRFGMQMLLFVHGFNAIEDDIYQGLLYPISIYENRRMFT</sequence>
<gene>
    <name evidence="1" type="ORF">SDC9_170674</name>
</gene>
<proteinExistence type="predicted"/>
<protein>
    <submittedName>
        <fullName evidence="1">Uncharacterized protein</fullName>
    </submittedName>
</protein>
<dbReference type="EMBL" id="VSSQ01071741">
    <property type="protein sequence ID" value="MPN23286.1"/>
    <property type="molecule type" value="Genomic_DNA"/>
</dbReference>
<organism evidence="1">
    <name type="scientific">bioreactor metagenome</name>
    <dbReference type="NCBI Taxonomy" id="1076179"/>
    <lineage>
        <taxon>unclassified sequences</taxon>
        <taxon>metagenomes</taxon>
        <taxon>ecological metagenomes</taxon>
    </lineage>
</organism>
<reference evidence="1" key="1">
    <citation type="submission" date="2019-08" db="EMBL/GenBank/DDBJ databases">
        <authorList>
            <person name="Kucharzyk K."/>
            <person name="Murdoch R.W."/>
            <person name="Higgins S."/>
            <person name="Loffler F."/>
        </authorList>
    </citation>
    <scope>NUCLEOTIDE SEQUENCE</scope>
</reference>
<accession>A0A645GAY6</accession>
<name>A0A645GAY6_9ZZZZ</name>